<dbReference type="OrthoDB" id="10642106at2759"/>
<sequence>MTSGARYSWVPTKDLDRALTGSATSSGSVSSRPSSRGAAALGTGAAVAEELGDDVALEGEVEIGEHDVAVAADEDVLRLEVPVYHSHHVEDRTESELVLLKLTSLILLRQDPRGATEEEQLLS</sequence>
<evidence type="ECO:0000313" key="3">
    <source>
        <dbReference type="Proteomes" id="UP000663760"/>
    </source>
</evidence>
<keyword evidence="3" id="KW-1185">Reference proteome</keyword>
<dbReference type="EMBL" id="LR746272">
    <property type="protein sequence ID" value="CAA7403154.1"/>
    <property type="molecule type" value="Genomic_DNA"/>
</dbReference>
<dbReference type="AlphaFoldDB" id="A0A7I8L1S5"/>
<proteinExistence type="predicted"/>
<evidence type="ECO:0000256" key="1">
    <source>
        <dbReference type="SAM" id="MobiDB-lite"/>
    </source>
</evidence>
<evidence type="ECO:0000313" key="2">
    <source>
        <dbReference type="EMBL" id="CAA7403154.1"/>
    </source>
</evidence>
<gene>
    <name evidence="2" type="ORF">SI8410_09013832</name>
</gene>
<dbReference type="Proteomes" id="UP000663760">
    <property type="component" value="Chromosome 9"/>
</dbReference>
<protein>
    <submittedName>
        <fullName evidence="2">Uncharacterized protein</fullName>
    </submittedName>
</protein>
<organism evidence="2 3">
    <name type="scientific">Spirodela intermedia</name>
    <name type="common">Intermediate duckweed</name>
    <dbReference type="NCBI Taxonomy" id="51605"/>
    <lineage>
        <taxon>Eukaryota</taxon>
        <taxon>Viridiplantae</taxon>
        <taxon>Streptophyta</taxon>
        <taxon>Embryophyta</taxon>
        <taxon>Tracheophyta</taxon>
        <taxon>Spermatophyta</taxon>
        <taxon>Magnoliopsida</taxon>
        <taxon>Liliopsida</taxon>
        <taxon>Araceae</taxon>
        <taxon>Lemnoideae</taxon>
        <taxon>Spirodela</taxon>
    </lineage>
</organism>
<feature type="region of interest" description="Disordered" evidence="1">
    <location>
        <begin position="20"/>
        <end position="41"/>
    </location>
</feature>
<reference evidence="2" key="1">
    <citation type="submission" date="2020-02" db="EMBL/GenBank/DDBJ databases">
        <authorList>
            <person name="Scholz U."/>
            <person name="Mascher M."/>
            <person name="Fiebig A."/>
        </authorList>
    </citation>
    <scope>NUCLEOTIDE SEQUENCE</scope>
</reference>
<accession>A0A7I8L1S5</accession>
<name>A0A7I8L1S5_SPIIN</name>